<organism evidence="1 2">
    <name type="scientific">Roseburia inulinivorans</name>
    <dbReference type="NCBI Taxonomy" id="360807"/>
    <lineage>
        <taxon>Bacteria</taxon>
        <taxon>Bacillati</taxon>
        <taxon>Bacillota</taxon>
        <taxon>Clostridia</taxon>
        <taxon>Lachnospirales</taxon>
        <taxon>Lachnospiraceae</taxon>
        <taxon>Roseburia</taxon>
    </lineage>
</organism>
<dbReference type="AlphaFoldDB" id="A0A3R6CGB2"/>
<dbReference type="Proteomes" id="UP000285820">
    <property type="component" value="Unassembled WGS sequence"/>
</dbReference>
<evidence type="ECO:0000313" key="1">
    <source>
        <dbReference type="EMBL" id="RGR63617.1"/>
    </source>
</evidence>
<name>A0A3R6CGB2_9FIRM</name>
<sequence length="65" mass="7269">MPIFIGDFGDDPYCNVKNENAIHFENTDFTFCVRGKGKLKKYGRSADNEGITDVGALEVIKGWLI</sequence>
<dbReference type="EMBL" id="QRUN01000056">
    <property type="protein sequence ID" value="RGR63617.1"/>
    <property type="molecule type" value="Genomic_DNA"/>
</dbReference>
<comment type="caution">
    <text evidence="1">The sequence shown here is derived from an EMBL/GenBank/DDBJ whole genome shotgun (WGS) entry which is preliminary data.</text>
</comment>
<protein>
    <submittedName>
        <fullName evidence="1">Uncharacterized protein</fullName>
    </submittedName>
</protein>
<gene>
    <name evidence="1" type="ORF">DWY29_16915</name>
</gene>
<proteinExistence type="predicted"/>
<accession>A0A3R6CGB2</accession>
<evidence type="ECO:0000313" key="2">
    <source>
        <dbReference type="Proteomes" id="UP000285820"/>
    </source>
</evidence>
<reference evidence="1 2" key="1">
    <citation type="submission" date="2018-08" db="EMBL/GenBank/DDBJ databases">
        <title>A genome reference for cultivated species of the human gut microbiota.</title>
        <authorList>
            <person name="Zou Y."/>
            <person name="Xue W."/>
            <person name="Luo G."/>
        </authorList>
    </citation>
    <scope>NUCLEOTIDE SEQUENCE [LARGE SCALE GENOMIC DNA]</scope>
    <source>
        <strain evidence="1 2">AF24-4</strain>
    </source>
</reference>